<dbReference type="EMBL" id="CAJOBF010000238">
    <property type="protein sequence ID" value="CAF3779727.1"/>
    <property type="molecule type" value="Genomic_DNA"/>
</dbReference>
<sequence length="395" mass="46207">MYDSPLDTQTNLAACIEPPVSSEFISLLVQSYRHTTLDQRKLDSLNSILRKVVDRAKIYAVIFRATQRPALQALLRWSPSTNGNHRKTWPIHVYKMAELMLDLIDPQRIALNDFIQFIEALNKTIVNNEENEYDENLHRIMISYFIVSKQLNFRFVNYIEILKALPHEVHCRLASFILTTLVYPIQNEDGQVSFEYLPCIQKLYSLVYADNEQRFYDLWSSFWNSVGFRLPDVAIDHIEDFLNDILDRKHIAAATLLPIVYDKRPQPYHARLNDIINEIFDRTMTYSFMFKNLFFVIVKEHPELITANELHSLVTSINMYTSTEQEVYFIFQGLGFVANAKPNLFKKYRTIPLNFVLKQHYSSGYDGKRQKGKISKGENVENKNIEIKINTNADE</sequence>
<protein>
    <submittedName>
        <fullName evidence="1">Uncharacterized protein</fullName>
    </submittedName>
</protein>
<dbReference type="AlphaFoldDB" id="A0A819AMJ4"/>
<dbReference type="Proteomes" id="UP000663842">
    <property type="component" value="Unassembled WGS sequence"/>
</dbReference>
<comment type="caution">
    <text evidence="1">The sequence shown here is derived from an EMBL/GenBank/DDBJ whole genome shotgun (WGS) entry which is preliminary data.</text>
</comment>
<gene>
    <name evidence="1" type="ORF">UXM345_LOCUS3620</name>
</gene>
<reference evidence="1" key="1">
    <citation type="submission" date="2021-02" db="EMBL/GenBank/DDBJ databases">
        <authorList>
            <person name="Nowell W R."/>
        </authorList>
    </citation>
    <scope>NUCLEOTIDE SEQUENCE</scope>
</reference>
<evidence type="ECO:0000313" key="1">
    <source>
        <dbReference type="EMBL" id="CAF3779727.1"/>
    </source>
</evidence>
<organism evidence="1 2">
    <name type="scientific">Rotaria magnacalcarata</name>
    <dbReference type="NCBI Taxonomy" id="392030"/>
    <lineage>
        <taxon>Eukaryota</taxon>
        <taxon>Metazoa</taxon>
        <taxon>Spiralia</taxon>
        <taxon>Gnathifera</taxon>
        <taxon>Rotifera</taxon>
        <taxon>Eurotatoria</taxon>
        <taxon>Bdelloidea</taxon>
        <taxon>Philodinida</taxon>
        <taxon>Philodinidae</taxon>
        <taxon>Rotaria</taxon>
    </lineage>
</organism>
<name>A0A819AMJ4_9BILA</name>
<evidence type="ECO:0000313" key="2">
    <source>
        <dbReference type="Proteomes" id="UP000663842"/>
    </source>
</evidence>
<accession>A0A819AMJ4</accession>
<proteinExistence type="predicted"/>